<dbReference type="InterPro" id="IPR022813">
    <property type="entry name" value="SecD/SecF_arch_bac"/>
</dbReference>
<evidence type="ECO:0000313" key="11">
    <source>
        <dbReference type="EMBL" id="OGD34729.1"/>
    </source>
</evidence>
<dbReference type="GO" id="GO:0006605">
    <property type="term" value="P:protein targeting"/>
    <property type="evidence" value="ECO:0007669"/>
    <property type="project" value="UniProtKB-UniRule"/>
</dbReference>
<keyword evidence="3 9" id="KW-1003">Cell membrane</keyword>
<dbReference type="STRING" id="1797298.A2988_04510"/>
<evidence type="ECO:0000313" key="12">
    <source>
        <dbReference type="Proteomes" id="UP000176650"/>
    </source>
</evidence>
<evidence type="ECO:0000256" key="4">
    <source>
        <dbReference type="ARBA" id="ARBA00022692"/>
    </source>
</evidence>
<comment type="caution">
    <text evidence="11">The sequence shown here is derived from an EMBL/GenBank/DDBJ whole genome shotgun (WGS) entry which is preliminary data.</text>
</comment>
<evidence type="ECO:0000256" key="2">
    <source>
        <dbReference type="ARBA" id="ARBA00022448"/>
    </source>
</evidence>
<feature type="transmembrane region" description="Helical" evidence="9">
    <location>
        <begin position="130"/>
        <end position="149"/>
    </location>
</feature>
<dbReference type="Proteomes" id="UP000176650">
    <property type="component" value="Unassembled WGS sequence"/>
</dbReference>
<evidence type="ECO:0000256" key="6">
    <source>
        <dbReference type="ARBA" id="ARBA00022989"/>
    </source>
</evidence>
<dbReference type="GO" id="GO:0065002">
    <property type="term" value="P:intracellular protein transmembrane transport"/>
    <property type="evidence" value="ECO:0007669"/>
    <property type="project" value="UniProtKB-UniRule"/>
</dbReference>
<dbReference type="EMBL" id="MEYS01000001">
    <property type="protein sequence ID" value="OGD34729.1"/>
    <property type="molecule type" value="Genomic_DNA"/>
</dbReference>
<comment type="subunit">
    <text evidence="9">Forms a complex with SecD. Part of the essential Sec protein translocation apparatus which comprises SecA, SecYEG and auxiliary proteins SecDF. Other proteins may also be involved.</text>
</comment>
<keyword evidence="6 9" id="KW-1133">Transmembrane helix</keyword>
<keyword evidence="2 9" id="KW-0813">Transport</keyword>
<feature type="transmembrane region" description="Helical" evidence="9">
    <location>
        <begin position="195"/>
        <end position="214"/>
    </location>
</feature>
<comment type="similarity">
    <text evidence="9">Belongs to the SecD/SecF family. SecF subfamily.</text>
</comment>
<dbReference type="NCBIfam" id="TIGR00966">
    <property type="entry name" value="transloc_SecF"/>
    <property type="match status" value="1"/>
</dbReference>
<protein>
    <recommendedName>
        <fullName evidence="9">Protein-export membrane protein SecF</fullName>
    </recommendedName>
</protein>
<dbReference type="NCBIfam" id="TIGR00916">
    <property type="entry name" value="2A0604s01"/>
    <property type="match status" value="1"/>
</dbReference>
<evidence type="ECO:0000259" key="10">
    <source>
        <dbReference type="Pfam" id="PF02355"/>
    </source>
</evidence>
<evidence type="ECO:0000256" key="8">
    <source>
        <dbReference type="ARBA" id="ARBA00023136"/>
    </source>
</evidence>
<comment type="function">
    <text evidence="9">Part of the Sec protein translocase complex. Interacts with the SecYEG preprotein conducting channel. SecDF uses the proton motive force (PMF) to complete protein translocation after the ATP-dependent function of SecA.</text>
</comment>
<evidence type="ECO:0000256" key="7">
    <source>
        <dbReference type="ARBA" id="ARBA00023010"/>
    </source>
</evidence>
<feature type="transmembrane region" description="Helical" evidence="9">
    <location>
        <begin position="161"/>
        <end position="183"/>
    </location>
</feature>
<accession>A0A1F5BVU6</accession>
<keyword evidence="8 9" id="KW-0472">Membrane</keyword>
<dbReference type="Gene3D" id="1.20.1640.10">
    <property type="entry name" value="Multidrug efflux transporter AcrB transmembrane domain"/>
    <property type="match status" value="1"/>
</dbReference>
<dbReference type="AlphaFoldDB" id="A0A1F5BVU6"/>
<reference evidence="11 12" key="1">
    <citation type="journal article" date="2016" name="Nat. Commun.">
        <title>Thousands of microbial genomes shed light on interconnected biogeochemical processes in an aquifer system.</title>
        <authorList>
            <person name="Anantharaman K."/>
            <person name="Brown C.T."/>
            <person name="Hug L.A."/>
            <person name="Sharon I."/>
            <person name="Castelle C.J."/>
            <person name="Probst A.J."/>
            <person name="Thomas B.C."/>
            <person name="Singh A."/>
            <person name="Wilkins M.J."/>
            <person name="Karaoz U."/>
            <person name="Brodie E.L."/>
            <person name="Williams K.H."/>
            <person name="Hubbard S.S."/>
            <person name="Banfield J.F."/>
        </authorList>
    </citation>
    <scope>NUCLEOTIDE SEQUENCE [LARGE SCALE GENOMIC DNA]</scope>
</reference>
<dbReference type="SUPFAM" id="SSF82866">
    <property type="entry name" value="Multidrug efflux transporter AcrB transmembrane domain"/>
    <property type="match status" value="1"/>
</dbReference>
<organism evidence="11 12">
    <name type="scientific">Candidatus Azambacteria bacterium RIFCSPLOWO2_01_FULL_46_25</name>
    <dbReference type="NCBI Taxonomy" id="1797298"/>
    <lineage>
        <taxon>Bacteria</taxon>
        <taxon>Candidatus Azamiibacteriota</taxon>
    </lineage>
</organism>
<dbReference type="InterPro" id="IPR005665">
    <property type="entry name" value="SecF_bac"/>
</dbReference>
<dbReference type="GO" id="GO:0005886">
    <property type="term" value="C:plasma membrane"/>
    <property type="evidence" value="ECO:0007669"/>
    <property type="project" value="UniProtKB-SubCell"/>
</dbReference>
<dbReference type="PANTHER" id="PTHR30081">
    <property type="entry name" value="PROTEIN-EXPORT MEMBRANE PROTEIN SEC"/>
    <property type="match status" value="1"/>
</dbReference>
<dbReference type="PRINTS" id="PR01755">
    <property type="entry name" value="SECFTRNLCASE"/>
</dbReference>
<keyword evidence="4 9" id="KW-0812">Transmembrane</keyword>
<dbReference type="Pfam" id="PF02355">
    <property type="entry name" value="SecD_SecF_C"/>
    <property type="match status" value="1"/>
</dbReference>
<name>A0A1F5BVU6_9BACT</name>
<proteinExistence type="inferred from homology"/>
<evidence type="ECO:0000256" key="1">
    <source>
        <dbReference type="ARBA" id="ARBA00004651"/>
    </source>
</evidence>
<feature type="transmembrane region" description="Helical" evidence="9">
    <location>
        <begin position="12"/>
        <end position="31"/>
    </location>
</feature>
<dbReference type="HAMAP" id="MF_01464_B">
    <property type="entry name" value="SecF_B"/>
    <property type="match status" value="1"/>
</dbReference>
<keyword evidence="7 9" id="KW-0811">Translocation</keyword>
<dbReference type="PANTHER" id="PTHR30081:SF8">
    <property type="entry name" value="PROTEIN TRANSLOCASE SUBUNIT SECF"/>
    <property type="match status" value="1"/>
</dbReference>
<dbReference type="GO" id="GO:0043952">
    <property type="term" value="P:protein transport by the Sec complex"/>
    <property type="evidence" value="ECO:0007669"/>
    <property type="project" value="UniProtKB-UniRule"/>
</dbReference>
<dbReference type="GO" id="GO:0015450">
    <property type="term" value="F:protein-transporting ATPase activity"/>
    <property type="evidence" value="ECO:0007669"/>
    <property type="project" value="InterPro"/>
</dbReference>
<gene>
    <name evidence="9" type="primary">secF</name>
    <name evidence="11" type="ORF">A2988_04510</name>
</gene>
<dbReference type="InterPro" id="IPR048634">
    <property type="entry name" value="SecD_SecF_C"/>
</dbReference>
<evidence type="ECO:0000256" key="9">
    <source>
        <dbReference type="HAMAP-Rule" id="MF_01464"/>
    </source>
</evidence>
<comment type="subcellular location">
    <subcellularLocation>
        <location evidence="1 9">Cell membrane</location>
        <topology evidence="1 9">Multi-pass membrane protein</topology>
    </subcellularLocation>
</comment>
<feature type="transmembrane region" description="Helical" evidence="9">
    <location>
        <begin position="268"/>
        <end position="298"/>
    </location>
</feature>
<evidence type="ECO:0000256" key="5">
    <source>
        <dbReference type="ARBA" id="ARBA00022927"/>
    </source>
</evidence>
<feature type="transmembrane region" description="Helical" evidence="9">
    <location>
        <begin position="245"/>
        <end position="262"/>
    </location>
</feature>
<evidence type="ECO:0000256" key="3">
    <source>
        <dbReference type="ARBA" id="ARBA00022475"/>
    </source>
</evidence>
<feature type="domain" description="Protein export membrane protein SecD/SecF C-terminal" evidence="10">
    <location>
        <begin position="103"/>
        <end position="296"/>
    </location>
</feature>
<keyword evidence="5 9" id="KW-0653">Protein transport</keyword>
<dbReference type="InterPro" id="IPR022645">
    <property type="entry name" value="SecD/SecF_bac"/>
</dbReference>
<sequence>MVQIVKYRNIYYAISGTLIALSVFAFLFWGLKLGIDFKGGSLLFGEFSISAPANNDIQDALIKIDVGETIIQQTGERGVILRFKEVDEPKHQEILKVLEDLAAKQDKNAFTQKSFESVGPSIGKELQSKSITAGMLVLSLVIGYIAFAFRGVSYPLASWKYGIATLAALFHDIIIPIGLFAVLGHFYNIEISSGFIAAILTVLGYSVHDSIIVFDRIRENLIKHHGRTFDETVNISINQTFVRSINTSLTVILVLLSIYFLGGESIKYSALALMVGVGVGTYSSIFIGSTILTSWYAYMYANPSKRK</sequence>
<dbReference type="InterPro" id="IPR055344">
    <property type="entry name" value="SecD_SecF_C_bact"/>
</dbReference>